<sequence>MKIPEIGKMDVAHLSGASSSLSTFASRWPWQGASATRSSQPSAPPRGLHAARAPPRTLLILPRPLPFLLPLHFYLLSKQPPLELLLQALDHCCPAAPATPQPSQGHRELPLAVVSASPCSLLPPLAPIKPSPLLHCAPMGVAVAGAFPSPGVAAEPPNQVAMPCCSSRAPWRSPVSSSSPPASCSWSAMASPPSLL</sequence>
<feature type="region of interest" description="Disordered" evidence="1">
    <location>
        <begin position="173"/>
        <end position="196"/>
    </location>
</feature>
<organism evidence="2">
    <name type="scientific">Arundo donax</name>
    <name type="common">Giant reed</name>
    <name type="synonym">Donax arundinaceus</name>
    <dbReference type="NCBI Taxonomy" id="35708"/>
    <lineage>
        <taxon>Eukaryota</taxon>
        <taxon>Viridiplantae</taxon>
        <taxon>Streptophyta</taxon>
        <taxon>Embryophyta</taxon>
        <taxon>Tracheophyta</taxon>
        <taxon>Spermatophyta</taxon>
        <taxon>Magnoliopsida</taxon>
        <taxon>Liliopsida</taxon>
        <taxon>Poales</taxon>
        <taxon>Poaceae</taxon>
        <taxon>PACMAD clade</taxon>
        <taxon>Arundinoideae</taxon>
        <taxon>Arundineae</taxon>
        <taxon>Arundo</taxon>
    </lineage>
</organism>
<proteinExistence type="predicted"/>
<reference evidence="2" key="2">
    <citation type="journal article" date="2015" name="Data Brief">
        <title>Shoot transcriptome of the giant reed, Arundo donax.</title>
        <authorList>
            <person name="Barrero R.A."/>
            <person name="Guerrero F.D."/>
            <person name="Moolhuijzen P."/>
            <person name="Goolsby J.A."/>
            <person name="Tidwell J."/>
            <person name="Bellgard S.E."/>
            <person name="Bellgard M.I."/>
        </authorList>
    </citation>
    <scope>NUCLEOTIDE SEQUENCE</scope>
    <source>
        <tissue evidence="2">Shoot tissue taken approximately 20 cm above the soil surface</tissue>
    </source>
</reference>
<reference evidence="2" key="1">
    <citation type="submission" date="2014-09" db="EMBL/GenBank/DDBJ databases">
        <authorList>
            <person name="Magalhaes I.L.F."/>
            <person name="Oliveira U."/>
            <person name="Santos F.R."/>
            <person name="Vidigal T.H.D.A."/>
            <person name="Brescovit A.D."/>
            <person name="Santos A.J."/>
        </authorList>
    </citation>
    <scope>NUCLEOTIDE SEQUENCE</scope>
    <source>
        <tissue evidence="2">Shoot tissue taken approximately 20 cm above the soil surface</tissue>
    </source>
</reference>
<evidence type="ECO:0000313" key="2">
    <source>
        <dbReference type="EMBL" id="JAE19100.1"/>
    </source>
</evidence>
<accession>A0A0A9G224</accession>
<protein>
    <submittedName>
        <fullName evidence="2">Uncharacterized protein</fullName>
    </submittedName>
</protein>
<dbReference type="AlphaFoldDB" id="A0A0A9G224"/>
<dbReference type="EMBL" id="GBRH01178796">
    <property type="protein sequence ID" value="JAE19100.1"/>
    <property type="molecule type" value="Transcribed_RNA"/>
</dbReference>
<evidence type="ECO:0000256" key="1">
    <source>
        <dbReference type="SAM" id="MobiDB-lite"/>
    </source>
</evidence>
<name>A0A0A9G224_ARUDO</name>